<evidence type="ECO:0000313" key="1">
    <source>
        <dbReference type="EMBL" id="GBO38555.1"/>
    </source>
</evidence>
<proteinExistence type="predicted"/>
<reference evidence="1 2" key="1">
    <citation type="journal article" date="2019" name="Sci. Rep.">
        <title>Orb-weaving spider Araneus ventricosus genome elucidates the spidroin gene catalogue.</title>
        <authorList>
            <person name="Kono N."/>
            <person name="Nakamura H."/>
            <person name="Ohtoshi R."/>
            <person name="Moran D.A.P."/>
            <person name="Shinohara A."/>
            <person name="Yoshida Y."/>
            <person name="Fujiwara M."/>
            <person name="Mori M."/>
            <person name="Tomita M."/>
            <person name="Arakawa K."/>
        </authorList>
    </citation>
    <scope>NUCLEOTIDE SEQUENCE [LARGE SCALE GENOMIC DNA]</scope>
</reference>
<gene>
    <name evidence="1" type="ORF">AVEN_224286_1</name>
</gene>
<comment type="caution">
    <text evidence="1">The sequence shown here is derived from an EMBL/GenBank/DDBJ whole genome shotgun (WGS) entry which is preliminary data.</text>
</comment>
<evidence type="ECO:0000313" key="2">
    <source>
        <dbReference type="Proteomes" id="UP000499080"/>
    </source>
</evidence>
<organism evidence="1 2">
    <name type="scientific">Araneus ventricosus</name>
    <name type="common">Orbweaver spider</name>
    <name type="synonym">Epeira ventricosa</name>
    <dbReference type="NCBI Taxonomy" id="182803"/>
    <lineage>
        <taxon>Eukaryota</taxon>
        <taxon>Metazoa</taxon>
        <taxon>Ecdysozoa</taxon>
        <taxon>Arthropoda</taxon>
        <taxon>Chelicerata</taxon>
        <taxon>Arachnida</taxon>
        <taxon>Araneae</taxon>
        <taxon>Araneomorphae</taxon>
        <taxon>Entelegynae</taxon>
        <taxon>Araneoidea</taxon>
        <taxon>Araneidae</taxon>
        <taxon>Araneus</taxon>
    </lineage>
</organism>
<sequence length="81" mass="9323">MNIVKYSVLNRSRVMSMWRSGKRWGVNDPSGFLTLLEKRPSWRSLVNWRGGGVYHSFKFSDSLGEASFLAIASKLARWRSV</sequence>
<accession>A0A4Y2WM20</accession>
<name>A0A4Y2WM20_ARAVE</name>
<keyword evidence="2" id="KW-1185">Reference proteome</keyword>
<dbReference type="AlphaFoldDB" id="A0A4Y2WM20"/>
<dbReference type="EMBL" id="BGPR01063334">
    <property type="protein sequence ID" value="GBO38555.1"/>
    <property type="molecule type" value="Genomic_DNA"/>
</dbReference>
<protein>
    <submittedName>
        <fullName evidence="1">Uncharacterized protein</fullName>
    </submittedName>
</protein>
<dbReference type="Proteomes" id="UP000499080">
    <property type="component" value="Unassembled WGS sequence"/>
</dbReference>